<dbReference type="PANTHER" id="PTHR39550">
    <property type="entry name" value="SLL0658 PROTEIN"/>
    <property type="match status" value="1"/>
</dbReference>
<keyword evidence="1" id="KW-1133">Transmembrane helix</keyword>
<feature type="transmembrane region" description="Helical" evidence="1">
    <location>
        <begin position="112"/>
        <end position="131"/>
    </location>
</feature>
<protein>
    <recommendedName>
        <fullName evidence="3">DUF3368 domain-containing protein</fullName>
    </recommendedName>
</protein>
<accession>A0A1W1CVE8</accession>
<dbReference type="InterPro" id="IPR021799">
    <property type="entry name" value="PIN-like_prokaryotic"/>
</dbReference>
<name>A0A1W1CVE8_9ZZZZ</name>
<evidence type="ECO:0008006" key="3">
    <source>
        <dbReference type="Google" id="ProtNLM"/>
    </source>
</evidence>
<sequence length="163" mass="18289">MALIISDTTTPIILAKTNHLNLLSNFVETVYIPPAVKRELSQKNDGVKEAIERVGFIKVKEISDQNILDEVTSANLDRGEIEAISLALETGLDLIIDERLGRRYAQSKNINIMGLLGILKINLVNGFISYVELLYMLEEFKEVGFRLNPRLEKSFLDSVVGLK</sequence>
<organism evidence="2">
    <name type="scientific">hydrothermal vent metagenome</name>
    <dbReference type="NCBI Taxonomy" id="652676"/>
    <lineage>
        <taxon>unclassified sequences</taxon>
        <taxon>metagenomes</taxon>
        <taxon>ecological metagenomes</taxon>
    </lineage>
</organism>
<evidence type="ECO:0000256" key="1">
    <source>
        <dbReference type="SAM" id="Phobius"/>
    </source>
</evidence>
<proteinExistence type="predicted"/>
<dbReference type="PANTHER" id="PTHR39550:SF1">
    <property type="entry name" value="SLL0658 PROTEIN"/>
    <property type="match status" value="1"/>
</dbReference>
<reference evidence="2" key="1">
    <citation type="submission" date="2016-10" db="EMBL/GenBank/DDBJ databases">
        <authorList>
            <person name="de Groot N.N."/>
        </authorList>
    </citation>
    <scope>NUCLEOTIDE SEQUENCE</scope>
</reference>
<gene>
    <name evidence="2" type="ORF">MNB_SV-14-1709</name>
</gene>
<dbReference type="Pfam" id="PF11848">
    <property type="entry name" value="DUF3368"/>
    <property type="match status" value="1"/>
</dbReference>
<keyword evidence="1" id="KW-0812">Transmembrane</keyword>
<keyword evidence="1" id="KW-0472">Membrane</keyword>
<dbReference type="AlphaFoldDB" id="A0A1W1CVE8"/>
<evidence type="ECO:0000313" key="2">
    <source>
        <dbReference type="EMBL" id="SFV69796.1"/>
    </source>
</evidence>
<dbReference type="EMBL" id="FPHN01000282">
    <property type="protein sequence ID" value="SFV69796.1"/>
    <property type="molecule type" value="Genomic_DNA"/>
</dbReference>